<dbReference type="Proteomes" id="UP001196870">
    <property type="component" value="Unassembled WGS sequence"/>
</dbReference>
<accession>A0ABS5F1L4</accession>
<name>A0ABS5F1L4_9PROT</name>
<comment type="caution">
    <text evidence="9">The sequence shown here is derived from an EMBL/GenBank/DDBJ whole genome shotgun (WGS) entry which is preliminary data.</text>
</comment>
<evidence type="ECO:0000256" key="5">
    <source>
        <dbReference type="ARBA" id="ARBA00023004"/>
    </source>
</evidence>
<keyword evidence="1" id="KW-0285">Flavoprotein</keyword>
<dbReference type="EMBL" id="JAAGBB010000023">
    <property type="protein sequence ID" value="MBR0666421.1"/>
    <property type="molecule type" value="Genomic_DNA"/>
</dbReference>
<dbReference type="SUPFAM" id="SSF52343">
    <property type="entry name" value="Ferredoxin reductase-like, C-terminal NADP-linked domain"/>
    <property type="match status" value="1"/>
</dbReference>
<evidence type="ECO:0000313" key="9">
    <source>
        <dbReference type="EMBL" id="MBR0666421.1"/>
    </source>
</evidence>
<dbReference type="RefSeq" id="WP_211854096.1">
    <property type="nucleotide sequence ID" value="NZ_JAAGBB010000023.1"/>
</dbReference>
<dbReference type="InterPro" id="IPR012675">
    <property type="entry name" value="Beta-grasp_dom_sf"/>
</dbReference>
<evidence type="ECO:0000256" key="1">
    <source>
        <dbReference type="ARBA" id="ARBA00022630"/>
    </source>
</evidence>
<evidence type="ECO:0000256" key="6">
    <source>
        <dbReference type="ARBA" id="ARBA00023014"/>
    </source>
</evidence>
<evidence type="ECO:0000256" key="2">
    <source>
        <dbReference type="ARBA" id="ARBA00022714"/>
    </source>
</evidence>
<dbReference type="Pfam" id="PF00111">
    <property type="entry name" value="Fer2"/>
    <property type="match status" value="1"/>
</dbReference>
<dbReference type="SUPFAM" id="SSF63380">
    <property type="entry name" value="Riboflavin synthase domain-like"/>
    <property type="match status" value="1"/>
</dbReference>
<protein>
    <submittedName>
        <fullName evidence="9">Oxidoreductase</fullName>
    </submittedName>
</protein>
<dbReference type="PROSITE" id="PS51384">
    <property type="entry name" value="FAD_FR"/>
    <property type="match status" value="1"/>
</dbReference>
<dbReference type="InterPro" id="IPR001041">
    <property type="entry name" value="2Fe-2S_ferredoxin-type"/>
</dbReference>
<dbReference type="PANTHER" id="PTHR47354">
    <property type="entry name" value="NADH OXIDOREDUCTASE HCR"/>
    <property type="match status" value="1"/>
</dbReference>
<evidence type="ECO:0000313" key="10">
    <source>
        <dbReference type="Proteomes" id="UP001196870"/>
    </source>
</evidence>
<dbReference type="CDD" id="cd06185">
    <property type="entry name" value="PDR_like"/>
    <property type="match status" value="1"/>
</dbReference>
<evidence type="ECO:0000259" key="8">
    <source>
        <dbReference type="PROSITE" id="PS51384"/>
    </source>
</evidence>
<feature type="domain" description="2Fe-2S ferredoxin-type" evidence="7">
    <location>
        <begin position="228"/>
        <end position="314"/>
    </location>
</feature>
<dbReference type="InterPro" id="IPR050415">
    <property type="entry name" value="MRET"/>
</dbReference>
<dbReference type="PANTHER" id="PTHR47354:SF1">
    <property type="entry name" value="CARNITINE MONOOXYGENASE REDUCTASE SUBUNIT"/>
    <property type="match status" value="1"/>
</dbReference>
<dbReference type="InterPro" id="IPR017927">
    <property type="entry name" value="FAD-bd_FR_type"/>
</dbReference>
<dbReference type="InterPro" id="IPR006058">
    <property type="entry name" value="2Fe2S_fd_BS"/>
</dbReference>
<dbReference type="Gene3D" id="3.10.20.30">
    <property type="match status" value="1"/>
</dbReference>
<organism evidence="9 10">
    <name type="scientific">Plastoroseomonas hellenica</name>
    <dbReference type="NCBI Taxonomy" id="2687306"/>
    <lineage>
        <taxon>Bacteria</taxon>
        <taxon>Pseudomonadati</taxon>
        <taxon>Pseudomonadota</taxon>
        <taxon>Alphaproteobacteria</taxon>
        <taxon>Acetobacterales</taxon>
        <taxon>Acetobacteraceae</taxon>
        <taxon>Plastoroseomonas</taxon>
    </lineage>
</organism>
<gene>
    <name evidence="9" type="ORF">GXW71_18825</name>
</gene>
<keyword evidence="4" id="KW-0560">Oxidoreductase</keyword>
<dbReference type="InterPro" id="IPR017938">
    <property type="entry name" value="Riboflavin_synthase-like_b-brl"/>
</dbReference>
<evidence type="ECO:0000256" key="3">
    <source>
        <dbReference type="ARBA" id="ARBA00022723"/>
    </source>
</evidence>
<evidence type="ECO:0000256" key="4">
    <source>
        <dbReference type="ARBA" id="ARBA00023002"/>
    </source>
</evidence>
<dbReference type="InterPro" id="IPR036010">
    <property type="entry name" value="2Fe-2S_ferredoxin-like_sf"/>
</dbReference>
<keyword evidence="2" id="KW-0001">2Fe-2S</keyword>
<feature type="domain" description="FAD-binding FR-type" evidence="8">
    <location>
        <begin position="2"/>
        <end position="104"/>
    </location>
</feature>
<proteinExistence type="predicted"/>
<dbReference type="InterPro" id="IPR039261">
    <property type="entry name" value="FNR_nucleotide-bd"/>
</dbReference>
<keyword evidence="10" id="KW-1185">Reference proteome</keyword>
<keyword evidence="5" id="KW-0408">Iron</keyword>
<keyword evidence="6" id="KW-0411">Iron-sulfur</keyword>
<dbReference type="PRINTS" id="PR00409">
    <property type="entry name" value="PHDIOXRDTASE"/>
</dbReference>
<reference evidence="10" key="1">
    <citation type="journal article" date="2021" name="Syst. Appl. Microbiol.">
        <title>Roseomonas hellenica sp. nov., isolated from roots of wild-growing Alkanna tinctoria.</title>
        <authorList>
            <person name="Rat A."/>
            <person name="Naranjo H.D."/>
            <person name="Lebbe L."/>
            <person name="Cnockaert M."/>
            <person name="Krigas N."/>
            <person name="Grigoriadou K."/>
            <person name="Maloupa E."/>
            <person name="Willems A."/>
        </authorList>
    </citation>
    <scope>NUCLEOTIDE SEQUENCE [LARGE SCALE GENOMIC DNA]</scope>
    <source>
        <strain evidence="10">LMG 31523</strain>
    </source>
</reference>
<keyword evidence="3" id="KW-0479">Metal-binding</keyword>
<dbReference type="Gene3D" id="2.40.30.10">
    <property type="entry name" value="Translation factors"/>
    <property type="match status" value="1"/>
</dbReference>
<dbReference type="Gene3D" id="3.40.50.80">
    <property type="entry name" value="Nucleotide-binding domain of ferredoxin-NADP reductase (FNR) module"/>
    <property type="match status" value="1"/>
</dbReference>
<dbReference type="PROSITE" id="PS51085">
    <property type="entry name" value="2FE2S_FER_2"/>
    <property type="match status" value="1"/>
</dbReference>
<sequence>MPRHITLRVVAAAEAGPGIRRLTLQDPDGWRLPRVRPGAHLDLQVPGVGPRAYSLCGDPAEEDRWVIAVRREATSRGGSAWLHEALRPGDMVASAMPRCTFPLEEAATHHVMIAGGIGVTPFLSMAPMLERAGRSWVLHVLHRGGPPPCGDDLAPWAALGRVVLHDTLSAPRPDLATLLGPHRAGIQAYCCGPPAMLEGFAAATIAWPAGAARMEHFVPPALPPDPDARPYLLVRAATGESVEVAAGESMLAALRRMGANVDSSCEGGICGACEIRWLEGEPIHRDLVLPAARRATHLMACVAHCASARLVVEA</sequence>
<dbReference type="SUPFAM" id="SSF54292">
    <property type="entry name" value="2Fe-2S ferredoxin-like"/>
    <property type="match status" value="1"/>
</dbReference>
<dbReference type="PROSITE" id="PS00197">
    <property type="entry name" value="2FE2S_FER_1"/>
    <property type="match status" value="1"/>
</dbReference>
<dbReference type="CDD" id="cd00207">
    <property type="entry name" value="fer2"/>
    <property type="match status" value="1"/>
</dbReference>
<evidence type="ECO:0000259" key="7">
    <source>
        <dbReference type="PROSITE" id="PS51085"/>
    </source>
</evidence>